<name>A0ABW6WNB6_9ACTN</name>
<dbReference type="EMBL" id="JBIAZU010000005">
    <property type="protein sequence ID" value="MFF5293657.1"/>
    <property type="molecule type" value="Genomic_DNA"/>
</dbReference>
<evidence type="ECO:0000313" key="1">
    <source>
        <dbReference type="EMBL" id="MFF5293657.1"/>
    </source>
</evidence>
<gene>
    <name evidence="1" type="ORF">ACFY35_29850</name>
</gene>
<dbReference type="InterPro" id="IPR046251">
    <property type="entry name" value="DUF6284"/>
</dbReference>
<dbReference type="Pfam" id="PF19801">
    <property type="entry name" value="DUF6284"/>
    <property type="match status" value="1"/>
</dbReference>
<reference evidence="1 2" key="1">
    <citation type="submission" date="2024-10" db="EMBL/GenBank/DDBJ databases">
        <title>The Natural Products Discovery Center: Release of the First 8490 Sequenced Strains for Exploring Actinobacteria Biosynthetic Diversity.</title>
        <authorList>
            <person name="Kalkreuter E."/>
            <person name="Kautsar S.A."/>
            <person name="Yang D."/>
            <person name="Bader C.D."/>
            <person name="Teijaro C.N."/>
            <person name="Fluegel L."/>
            <person name="Davis C.M."/>
            <person name="Simpson J.R."/>
            <person name="Lauterbach L."/>
            <person name="Steele A.D."/>
            <person name="Gui C."/>
            <person name="Meng S."/>
            <person name="Li G."/>
            <person name="Viehrig K."/>
            <person name="Ye F."/>
            <person name="Su P."/>
            <person name="Kiefer A.F."/>
            <person name="Nichols A."/>
            <person name="Cepeda A.J."/>
            <person name="Yan W."/>
            <person name="Fan B."/>
            <person name="Jiang Y."/>
            <person name="Adhikari A."/>
            <person name="Zheng C.-J."/>
            <person name="Schuster L."/>
            <person name="Cowan T.M."/>
            <person name="Smanski M.J."/>
            <person name="Chevrette M.G."/>
            <person name="De Carvalho L.P.S."/>
            <person name="Shen B."/>
        </authorList>
    </citation>
    <scope>NUCLEOTIDE SEQUENCE [LARGE SCALE GENOMIC DNA]</scope>
    <source>
        <strain evidence="1 2">NPDC000087</strain>
    </source>
</reference>
<dbReference type="Proteomes" id="UP001602245">
    <property type="component" value="Unassembled WGS sequence"/>
</dbReference>
<evidence type="ECO:0000313" key="2">
    <source>
        <dbReference type="Proteomes" id="UP001602245"/>
    </source>
</evidence>
<accession>A0ABW6WNB6</accession>
<sequence length="84" mass="9175">MSIDFETDAEPDGPSSSDLAAIEAEWPQIEADLDALNAEIRALYLTDHGGPSELDWRRTRRSEAALTRTAVRPVRPTSGLRPAA</sequence>
<dbReference type="RefSeq" id="WP_020513289.1">
    <property type="nucleotide sequence ID" value="NZ_JBIAZU010000005.1"/>
</dbReference>
<keyword evidence="2" id="KW-1185">Reference proteome</keyword>
<proteinExistence type="predicted"/>
<comment type="caution">
    <text evidence="1">The sequence shown here is derived from an EMBL/GenBank/DDBJ whole genome shotgun (WGS) entry which is preliminary data.</text>
</comment>
<protein>
    <submittedName>
        <fullName evidence="1">DUF6284 family protein</fullName>
    </submittedName>
</protein>
<organism evidence="1 2">
    <name type="scientific">Paractinoplanes globisporus</name>
    <dbReference type="NCBI Taxonomy" id="113565"/>
    <lineage>
        <taxon>Bacteria</taxon>
        <taxon>Bacillati</taxon>
        <taxon>Actinomycetota</taxon>
        <taxon>Actinomycetes</taxon>
        <taxon>Micromonosporales</taxon>
        <taxon>Micromonosporaceae</taxon>
        <taxon>Paractinoplanes</taxon>
    </lineage>
</organism>